<dbReference type="AlphaFoldDB" id="R9L5X8"/>
<keyword evidence="1" id="KW-0732">Signal</keyword>
<evidence type="ECO:0000313" key="3">
    <source>
        <dbReference type="Proteomes" id="UP000014204"/>
    </source>
</evidence>
<dbReference type="HOGENOM" id="CLU_692100_0_0_11"/>
<dbReference type="STRING" id="1235794.C811_01580"/>
<evidence type="ECO:0000313" key="2">
    <source>
        <dbReference type="EMBL" id="EOS51162.1"/>
    </source>
</evidence>
<dbReference type="PROSITE" id="PS51257">
    <property type="entry name" value="PROKAR_LIPOPROTEIN"/>
    <property type="match status" value="1"/>
</dbReference>
<name>R9L5X8_9ACTN</name>
<gene>
    <name evidence="2" type="ORF">C811_01580</name>
</gene>
<feature type="signal peptide" evidence="1">
    <location>
        <begin position="1"/>
        <end position="23"/>
    </location>
</feature>
<dbReference type="GeneID" id="82191048"/>
<evidence type="ECO:0000256" key="1">
    <source>
        <dbReference type="SAM" id="SignalP"/>
    </source>
</evidence>
<protein>
    <submittedName>
        <fullName evidence="2">Uncharacterized protein</fullName>
    </submittedName>
</protein>
<organism evidence="2 3">
    <name type="scientific">Adlercreutzia caecimuris B7</name>
    <dbReference type="NCBI Taxonomy" id="1235794"/>
    <lineage>
        <taxon>Bacteria</taxon>
        <taxon>Bacillati</taxon>
        <taxon>Actinomycetota</taxon>
        <taxon>Coriobacteriia</taxon>
        <taxon>Eggerthellales</taxon>
        <taxon>Eggerthellaceae</taxon>
        <taxon>Adlercreutzia</taxon>
    </lineage>
</organism>
<sequence>MVKKNRGVAIVVGLCLIPSMLSGCLSESIDGSVVAAPSFEYGIDTTTYDSMRSTTPHHINETVADAIFVDAEVILPEAIGVAVYNAEPALLGVQDRAFRAFFPEEQPDEVPADSLYWKYDDLTDLQYEEDGGDGILVGCDSVGFSVGDFVERYDAIDFNMPDGALLAPYAQEELVQFSSQEAVEHAQALLRSFGINEVSSIEVYALSAGSMQQVKEDYVLSMQRSYEELDDFDTGVYAQDLAELERMRNIVYTTEDEMYSVHVHLTSKGVPLNTTSYGNRLGMRYEGDEHVDMSFLHIYVGKEGIRRVDSRNLFTVGSKIQGKDRLISVDEALNVLATKFGSIVGTDSMHIDEISLEYCAMPDSGSETGIVLVPAWVFQNADDPDYGIRVNALTAEVI</sequence>
<dbReference type="RefSeq" id="WP_016309780.1">
    <property type="nucleotide sequence ID" value="NZ_KE159646.1"/>
</dbReference>
<comment type="caution">
    <text evidence="2">The sequence shown here is derived from an EMBL/GenBank/DDBJ whole genome shotgun (WGS) entry which is preliminary data.</text>
</comment>
<dbReference type="Proteomes" id="UP000014204">
    <property type="component" value="Unassembled WGS sequence"/>
</dbReference>
<dbReference type="EMBL" id="ASSY01000008">
    <property type="protein sequence ID" value="EOS51162.1"/>
    <property type="molecule type" value="Genomic_DNA"/>
</dbReference>
<proteinExistence type="predicted"/>
<accession>R9L5X8</accession>
<feature type="chain" id="PRO_5039353944" evidence="1">
    <location>
        <begin position="24"/>
        <end position="398"/>
    </location>
</feature>
<keyword evidence="3" id="KW-1185">Reference proteome</keyword>
<reference evidence="2 3" key="1">
    <citation type="submission" date="2013-04" db="EMBL/GenBank/DDBJ databases">
        <title>The Genome Sequence of Enterorhabdus caecimuris B7.</title>
        <authorList>
            <consortium name="The Broad Institute Genomics Platform"/>
            <consortium name="The Broad Institute Genome Sequencing Center for Infectious Disease"/>
            <person name="Earl A."/>
            <person name="Xavier R."/>
            <person name="Elson C."/>
            <person name="Duck W."/>
            <person name="Walker B."/>
            <person name="Young S."/>
            <person name="Zeng Q."/>
            <person name="Gargeya S."/>
            <person name="Fitzgerald M."/>
            <person name="Haas B."/>
            <person name="Abouelleil A."/>
            <person name="Allen A.W."/>
            <person name="Alvarado L."/>
            <person name="Arachchi H.M."/>
            <person name="Berlin A.M."/>
            <person name="Chapman S.B."/>
            <person name="Gainer-Dewar J."/>
            <person name="Goldberg J."/>
            <person name="Griggs A."/>
            <person name="Gujja S."/>
            <person name="Hansen M."/>
            <person name="Howarth C."/>
            <person name="Imamovic A."/>
            <person name="Ireland A."/>
            <person name="Larimer J."/>
            <person name="McCowan C."/>
            <person name="Murphy C."/>
            <person name="Pearson M."/>
            <person name="Poon T.W."/>
            <person name="Priest M."/>
            <person name="Roberts A."/>
            <person name="Saif S."/>
            <person name="Shea T."/>
            <person name="Sisk P."/>
            <person name="Sykes S."/>
            <person name="Wortman J."/>
            <person name="Nusbaum C."/>
            <person name="Birren B."/>
        </authorList>
    </citation>
    <scope>NUCLEOTIDE SEQUENCE [LARGE SCALE GENOMIC DNA]</scope>
    <source>
        <strain evidence="2 3">B7</strain>
    </source>
</reference>